<feature type="region of interest" description="Disordered" evidence="1">
    <location>
        <begin position="229"/>
        <end position="364"/>
    </location>
</feature>
<feature type="compositionally biased region" description="Acidic residues" evidence="1">
    <location>
        <begin position="286"/>
        <end position="298"/>
    </location>
</feature>
<reference evidence="3" key="2">
    <citation type="journal article" date="2009" name="Fungal Genet. Biol.">
        <title>The 2008 update of the Aspergillus nidulans genome annotation: a community effort.</title>
        <authorList>
            <person name="Wortman J.R."/>
            <person name="Gilsenan J.M."/>
            <person name="Joardar V."/>
            <person name="Deegan J."/>
            <person name="Clutterbuck J."/>
            <person name="Andersen M.R."/>
            <person name="Archer D."/>
            <person name="Bencina M."/>
            <person name="Braus G."/>
            <person name="Coutinho P."/>
            <person name="von Dohren H."/>
            <person name="Doonan J."/>
            <person name="Driessen A.J."/>
            <person name="Durek P."/>
            <person name="Espeso E."/>
            <person name="Fekete E."/>
            <person name="Flipphi M."/>
            <person name="Estrada C.G."/>
            <person name="Geysens S."/>
            <person name="Goldman G."/>
            <person name="de Groot P.W."/>
            <person name="Hansen K."/>
            <person name="Harris S.D."/>
            <person name="Heinekamp T."/>
            <person name="Helmstaedt K."/>
            <person name="Henrissat B."/>
            <person name="Hofmann G."/>
            <person name="Homan T."/>
            <person name="Horio T."/>
            <person name="Horiuchi H."/>
            <person name="James S."/>
            <person name="Jones M."/>
            <person name="Karaffa L."/>
            <person name="Karanyi Z."/>
            <person name="Kato M."/>
            <person name="Keller N."/>
            <person name="Kelly D.E."/>
            <person name="Kiel J.A."/>
            <person name="Kim J.M."/>
            <person name="van der Klei I.J."/>
            <person name="Klis F.M."/>
            <person name="Kovalchuk A."/>
            <person name="Krasevec N."/>
            <person name="Kubicek C.P."/>
            <person name="Liu B."/>
            <person name="Maccabe A."/>
            <person name="Meyer V."/>
            <person name="Mirabito P."/>
            <person name="Miskei M."/>
            <person name="Mos M."/>
            <person name="Mullins J."/>
            <person name="Nelson D.R."/>
            <person name="Nielsen J."/>
            <person name="Oakley B.R."/>
            <person name="Osmani S.A."/>
            <person name="Pakula T."/>
            <person name="Paszewski A."/>
            <person name="Paulsen I."/>
            <person name="Pilsyk S."/>
            <person name="Pocsi I."/>
            <person name="Punt P.J."/>
            <person name="Ram A.F."/>
            <person name="Ren Q."/>
            <person name="Robellet X."/>
            <person name="Robson G."/>
            <person name="Seiboth B."/>
            <person name="van Solingen P."/>
            <person name="Specht T."/>
            <person name="Sun J."/>
            <person name="Taheri-Talesh N."/>
            <person name="Takeshita N."/>
            <person name="Ussery D."/>
            <person name="vanKuyk P.A."/>
            <person name="Visser H."/>
            <person name="van de Vondervoort P.J."/>
            <person name="de Vries R.P."/>
            <person name="Walton J."/>
            <person name="Xiang X."/>
            <person name="Xiong Y."/>
            <person name="Zeng A.P."/>
            <person name="Brandt B.W."/>
            <person name="Cornell M.J."/>
            <person name="van den Hondel C.A."/>
            <person name="Visser J."/>
            <person name="Oliver S.G."/>
            <person name="Turner G."/>
        </authorList>
    </citation>
    <scope>GENOME REANNOTATION</scope>
    <source>
        <strain evidence="3">FGSC A4 / ATCC 38163 / CBS 112.46 / NRRL 194 / M139</strain>
    </source>
</reference>
<accession>C8VJU0</accession>
<gene>
    <name evidence="2" type="ORF">ANIA_09196</name>
</gene>
<dbReference type="OrthoDB" id="4506156at2759"/>
<evidence type="ECO:0000256" key="1">
    <source>
        <dbReference type="SAM" id="MobiDB-lite"/>
    </source>
</evidence>
<dbReference type="Proteomes" id="UP000000560">
    <property type="component" value="Chromosome VI"/>
</dbReference>
<sequence>MDPISATGLAYPIAKDLYRYAKRLKRAYHEIQHAKESLKKVIEKIEIVAETYMFFKDTMDDAKKIKDMAQTFKLRRNLIRKVKSEAKQIIAELKALTNIFSPLLQNSSRDSVQKWITQFQWYRKEKSAVVPLLMDMRILQGSMDLVATLVTLQMLKNSYQNAESGRDSIHMQIKHLRRLTEIGLKKLQEDEKAQKEILKKRLTTAKQDDMALNLALQIIRILEKEIPGLYRNQPPDSQPTPVPATPSSSSAPPQITPRTSPSLGSRPDVKGQVSPPLSHQTVWVIDESEQEEGMEDAPPEQGPYVRMPPFGPPEAGPRPRRGRKSLDRPTPSSSGDDQLEKNRARNHQNDYSRHRNRELYSGHKLRAGSRISVYGSEGEVTPTHLMGSAALPQGWQRRKEES</sequence>
<dbReference type="KEGG" id="ani:ANIA_09196"/>
<feature type="compositionally biased region" description="Basic and acidic residues" evidence="1">
    <location>
        <begin position="338"/>
        <end position="361"/>
    </location>
</feature>
<dbReference type="InParanoid" id="Q5AR84"/>
<name>Q5AR84_EMENI</name>
<evidence type="ECO:0000313" key="2">
    <source>
        <dbReference type="EMBL" id="CBF82346.1"/>
    </source>
</evidence>
<dbReference type="eggNOG" id="ENOG502T5MY">
    <property type="taxonomic scope" value="Eukaryota"/>
</dbReference>
<feature type="region of interest" description="Disordered" evidence="1">
    <location>
        <begin position="378"/>
        <end position="402"/>
    </location>
</feature>
<organism evidence="2 3">
    <name type="scientific">Emericella nidulans (strain FGSC A4 / ATCC 38163 / CBS 112.46 / NRRL 194 / M139)</name>
    <name type="common">Aspergillus nidulans</name>
    <dbReference type="NCBI Taxonomy" id="227321"/>
    <lineage>
        <taxon>Eukaryota</taxon>
        <taxon>Fungi</taxon>
        <taxon>Dikarya</taxon>
        <taxon>Ascomycota</taxon>
        <taxon>Pezizomycotina</taxon>
        <taxon>Eurotiomycetes</taxon>
        <taxon>Eurotiomycetidae</taxon>
        <taxon>Eurotiales</taxon>
        <taxon>Aspergillaceae</taxon>
        <taxon>Aspergillus</taxon>
        <taxon>Aspergillus subgen. Nidulantes</taxon>
    </lineage>
</organism>
<accession>Q5AR84</accession>
<dbReference type="EMBL" id="BN001306">
    <property type="protein sequence ID" value="CBF82346.1"/>
    <property type="molecule type" value="Genomic_DNA"/>
</dbReference>
<proteinExistence type="predicted"/>
<feature type="compositionally biased region" description="Low complexity" evidence="1">
    <location>
        <begin position="245"/>
        <end position="257"/>
    </location>
</feature>
<reference evidence="3" key="1">
    <citation type="journal article" date="2005" name="Nature">
        <title>Sequencing of Aspergillus nidulans and comparative analysis with A. fumigatus and A. oryzae.</title>
        <authorList>
            <person name="Galagan J.E."/>
            <person name="Calvo S.E."/>
            <person name="Cuomo C."/>
            <person name="Ma L.J."/>
            <person name="Wortman J.R."/>
            <person name="Batzoglou S."/>
            <person name="Lee S.I."/>
            <person name="Basturkmen M."/>
            <person name="Spevak C.C."/>
            <person name="Clutterbuck J."/>
            <person name="Kapitonov V."/>
            <person name="Jurka J."/>
            <person name="Scazzocchio C."/>
            <person name="Farman M."/>
            <person name="Butler J."/>
            <person name="Purcell S."/>
            <person name="Harris S."/>
            <person name="Braus G.H."/>
            <person name="Draht O."/>
            <person name="Busch S."/>
            <person name="D'Enfert C."/>
            <person name="Bouchier C."/>
            <person name="Goldman G.H."/>
            <person name="Bell-Pedersen D."/>
            <person name="Griffiths-Jones S."/>
            <person name="Doonan J.H."/>
            <person name="Yu J."/>
            <person name="Vienken K."/>
            <person name="Pain A."/>
            <person name="Freitag M."/>
            <person name="Selker E.U."/>
            <person name="Archer D.B."/>
            <person name="Penalva M.A."/>
            <person name="Oakley B.R."/>
            <person name="Momany M."/>
            <person name="Tanaka T."/>
            <person name="Kumagai T."/>
            <person name="Asai K."/>
            <person name="Machida M."/>
            <person name="Nierman W.C."/>
            <person name="Denning D.W."/>
            <person name="Caddick M."/>
            <person name="Hynes M."/>
            <person name="Paoletti M."/>
            <person name="Fischer R."/>
            <person name="Miller B."/>
            <person name="Dyer P."/>
            <person name="Sachs M.S."/>
            <person name="Osmani S.A."/>
            <person name="Birren B.W."/>
        </authorList>
    </citation>
    <scope>NUCLEOTIDE SEQUENCE [LARGE SCALE GENOMIC DNA]</scope>
    <source>
        <strain evidence="3">FGSC A4 / ATCC 38163 / CBS 112.46 / NRRL 194 / M139</strain>
    </source>
</reference>
<dbReference type="AlphaFoldDB" id="Q5AR84"/>
<dbReference type="GeneID" id="2868111"/>
<keyword evidence="3" id="KW-1185">Reference proteome</keyword>
<dbReference type="OMA" id="YHEIQHA"/>
<dbReference type="RefSeq" id="XP_682465.1">
    <property type="nucleotide sequence ID" value="XM_677373.1"/>
</dbReference>
<evidence type="ECO:0000313" key="3">
    <source>
        <dbReference type="Proteomes" id="UP000000560"/>
    </source>
</evidence>
<dbReference type="HOGENOM" id="CLU_685167_0_0_1"/>
<protein>
    <submittedName>
        <fullName evidence="2">Uncharacterized protein</fullName>
    </submittedName>
</protein>